<accession>A0A8H7E9Q8</accession>
<feature type="region of interest" description="Disordered" evidence="1">
    <location>
        <begin position="435"/>
        <end position="464"/>
    </location>
</feature>
<sequence length="659" mass="74290">MPKRKASFSSQESNDTHGTKRLARGTSFQSTSSQSTKRSSLSGQPSLKLSTTPLEGDEDIVGGTSTSPFLTPTTTNDVRQPATLQQQSAQAVGISRNIAARTFSSNPTTDRFADLLSAYPALSAPYPGYTFAASAILSNNSANNAGVEGSVPQMTYQTYQTLLRNLGHVKGTPGPARNTPGPVNLPGNNLGPRFDRKTDFRMDQAEWSVDNLPEILYAFEPPDDYYHAKMLREPPLKPYTVHGVKVRDIPILPDRISPDPEGWLYECWCRFDPRINYKRDIEPRICPDQRPDYPTRFSQSRIRFRQDCHLLAWAVKGKHYEKDKNTIINVATNIGVDVKATNSTRGLTWGLADPTKGEASTLIHIPNQLRPKNTRDNGPLATSVLSASESNRITHKEVAAPRAPEHHPVARTAAPKVRRRYKASVQQPARVTLGKEMSETDAQAQKSARSVMETPFARPNSNVTEGYAQPTERFIQNASGIYVPISSENLSQRRARPSSSVIVEQAKSMPVRPTEYNFEQKAEILHEAANEAVKNNVDLPSQAATITTNKLVEDFYQRDNVQLLDTTGNEWESTRLDYLEFCGRVDCNPTHFHEYFPRLMEALKGYVWTMLKRTSKTSRKTSWPDSRMPEERELYEKVWNFERQRWNWYARFGSGIERF</sequence>
<feature type="region of interest" description="Disordered" evidence="1">
    <location>
        <begin position="1"/>
        <end position="76"/>
    </location>
</feature>
<feature type="compositionally biased region" description="Low complexity" evidence="1">
    <location>
        <begin position="64"/>
        <end position="75"/>
    </location>
</feature>
<dbReference type="AlphaFoldDB" id="A0A8H7E9Q8"/>
<dbReference type="Proteomes" id="UP000606974">
    <property type="component" value="Unassembled WGS sequence"/>
</dbReference>
<gene>
    <name evidence="2" type="ORF">GJ744_000222</name>
</gene>
<protein>
    <submittedName>
        <fullName evidence="2">Uncharacterized protein</fullName>
    </submittedName>
</protein>
<dbReference type="OrthoDB" id="5348779at2759"/>
<evidence type="ECO:0000313" key="3">
    <source>
        <dbReference type="Proteomes" id="UP000606974"/>
    </source>
</evidence>
<name>A0A8H7E9Q8_9EURO</name>
<feature type="compositionally biased region" description="Low complexity" evidence="1">
    <location>
        <begin position="26"/>
        <end position="44"/>
    </location>
</feature>
<comment type="caution">
    <text evidence="2">The sequence shown here is derived from an EMBL/GenBank/DDBJ whole genome shotgun (WGS) entry which is preliminary data.</text>
</comment>
<evidence type="ECO:0000313" key="2">
    <source>
        <dbReference type="EMBL" id="KAF7514452.1"/>
    </source>
</evidence>
<organism evidence="2 3">
    <name type="scientific">Endocarpon pusillum</name>
    <dbReference type="NCBI Taxonomy" id="364733"/>
    <lineage>
        <taxon>Eukaryota</taxon>
        <taxon>Fungi</taxon>
        <taxon>Dikarya</taxon>
        <taxon>Ascomycota</taxon>
        <taxon>Pezizomycotina</taxon>
        <taxon>Eurotiomycetes</taxon>
        <taxon>Chaetothyriomycetidae</taxon>
        <taxon>Verrucariales</taxon>
        <taxon>Verrucariaceae</taxon>
        <taxon>Endocarpon</taxon>
    </lineage>
</organism>
<keyword evidence="3" id="KW-1185">Reference proteome</keyword>
<evidence type="ECO:0000256" key="1">
    <source>
        <dbReference type="SAM" id="MobiDB-lite"/>
    </source>
</evidence>
<proteinExistence type="predicted"/>
<reference evidence="2" key="1">
    <citation type="submission" date="2020-02" db="EMBL/GenBank/DDBJ databases">
        <authorList>
            <person name="Palmer J.M."/>
        </authorList>
    </citation>
    <scope>NUCLEOTIDE SEQUENCE</scope>
    <source>
        <strain evidence="2">EPUS1.4</strain>
        <tissue evidence="2">Thallus</tissue>
    </source>
</reference>
<dbReference type="EMBL" id="JAACFV010000001">
    <property type="protein sequence ID" value="KAF7514452.1"/>
    <property type="molecule type" value="Genomic_DNA"/>
</dbReference>